<dbReference type="PANTHER" id="PTHR31896:SF69">
    <property type="entry name" value="FAMILY REGULATORY PROTEIN, PUTATIVE (AFU_ORTHOLOGUE AFUA_3G14730)-RELATED"/>
    <property type="match status" value="1"/>
</dbReference>
<accession>A0A2K0TDB3</accession>
<evidence type="ECO:0000313" key="6">
    <source>
        <dbReference type="Proteomes" id="UP000236546"/>
    </source>
</evidence>
<protein>
    <submittedName>
        <fullName evidence="5">Uncharacterized protein</fullName>
    </submittedName>
</protein>
<proteinExistence type="inferred from homology"/>
<comment type="pathway">
    <text evidence="1">Secondary metabolite biosynthesis.</text>
</comment>
<dbReference type="AlphaFoldDB" id="A0A2K0TDB3"/>
<evidence type="ECO:0000256" key="2">
    <source>
        <dbReference type="ARBA" id="ARBA00009861"/>
    </source>
</evidence>
<dbReference type="Gene3D" id="3.30.559.10">
    <property type="entry name" value="Chloramphenicol acetyltransferase-like domain"/>
    <property type="match status" value="2"/>
</dbReference>
<gene>
    <name evidence="5" type="ORF">TGAMA5MH_04487</name>
</gene>
<sequence length="490" mass="53790">MGSKQGNQAASFRTYQPSPNLLFDVVPINPLDTTNLVKPWVVTYSIYLNGRLDSVKLHDSLETLISKKHRILGARLTAALDTFYVPHSESFSRDTLPAVVFSANDHGEKSVKSANSHLPQLDARPDRITLHPAAESLQAFVAAEGTPEQYFPSPNQPELNPPMLKVDVETFSDATIISVRSPHILHDAKGFERILTAWATAVNSGVEDVPDLAPLGWDPLSGLGNKNSPANDAKKIPRGWTSIVGDAEKKMAASMTQEFESEPRAKSMSIHFPISEIKRLRKEAQVAAPDGVRLSENDVVFAFLARAWASSSSTSPSTPAHLMFPIDLRGRLPERFGPDPGSYIHNSVFAVPLLRTFAMEDLRNMSLGDVAMEIRKTVQQLTNEEMERNADWVLANAEQNPIPRGPEGLMFGVSSWRKMKFLDVNFKGAVESGGDGKLVRIWGSASTAFGARGICVVECDDGEGGLWCSVELPEGDWDRGQFEDLEKRGV</sequence>
<comment type="similarity">
    <text evidence="2">Belongs to the plant acyltransferase family.</text>
</comment>
<dbReference type="EMBL" id="MTYH01000037">
    <property type="protein sequence ID" value="PNP43515.1"/>
    <property type="molecule type" value="Genomic_DNA"/>
</dbReference>
<keyword evidence="4" id="KW-0012">Acyltransferase</keyword>
<evidence type="ECO:0000256" key="1">
    <source>
        <dbReference type="ARBA" id="ARBA00005179"/>
    </source>
</evidence>
<name>A0A2K0TDB3_9HYPO</name>
<reference evidence="5 6" key="1">
    <citation type="submission" date="2017-02" db="EMBL/GenBank/DDBJ databases">
        <title>Genomes of Trichoderma spp. with biocontrol activity.</title>
        <authorList>
            <person name="Gardiner D."/>
            <person name="Kazan K."/>
            <person name="Vos C."/>
            <person name="Harvey P."/>
        </authorList>
    </citation>
    <scope>NUCLEOTIDE SEQUENCE [LARGE SCALE GENOMIC DNA]</scope>
    <source>
        <strain evidence="5 6">A5MH</strain>
    </source>
</reference>
<evidence type="ECO:0000313" key="5">
    <source>
        <dbReference type="EMBL" id="PNP43515.1"/>
    </source>
</evidence>
<dbReference type="PANTHER" id="PTHR31896">
    <property type="entry name" value="FAMILY REGULATORY PROTEIN, PUTATIVE (AFU_ORTHOLOGUE AFUA_3G14730)-RELATED"/>
    <property type="match status" value="1"/>
</dbReference>
<dbReference type="OrthoDB" id="21502at2759"/>
<dbReference type="GO" id="GO:0016746">
    <property type="term" value="F:acyltransferase activity"/>
    <property type="evidence" value="ECO:0007669"/>
    <property type="project" value="UniProtKB-KW"/>
</dbReference>
<keyword evidence="3" id="KW-0808">Transferase</keyword>
<comment type="caution">
    <text evidence="5">The sequence shown here is derived from an EMBL/GenBank/DDBJ whole genome shotgun (WGS) entry which is preliminary data.</text>
</comment>
<organism evidence="5 6">
    <name type="scientific">Trichoderma gamsii</name>
    <dbReference type="NCBI Taxonomy" id="398673"/>
    <lineage>
        <taxon>Eukaryota</taxon>
        <taxon>Fungi</taxon>
        <taxon>Dikarya</taxon>
        <taxon>Ascomycota</taxon>
        <taxon>Pezizomycotina</taxon>
        <taxon>Sordariomycetes</taxon>
        <taxon>Hypocreomycetidae</taxon>
        <taxon>Hypocreales</taxon>
        <taxon>Hypocreaceae</taxon>
        <taxon>Trichoderma</taxon>
    </lineage>
</organism>
<dbReference type="InterPro" id="IPR023213">
    <property type="entry name" value="CAT-like_dom_sf"/>
</dbReference>
<evidence type="ECO:0000256" key="3">
    <source>
        <dbReference type="ARBA" id="ARBA00022679"/>
    </source>
</evidence>
<dbReference type="Proteomes" id="UP000236546">
    <property type="component" value="Unassembled WGS sequence"/>
</dbReference>
<dbReference type="InterPro" id="IPR051283">
    <property type="entry name" value="Sec_Metabolite_Acyltrans"/>
</dbReference>
<evidence type="ECO:0000256" key="4">
    <source>
        <dbReference type="ARBA" id="ARBA00023315"/>
    </source>
</evidence>
<dbReference type="Pfam" id="PF02458">
    <property type="entry name" value="Transferase"/>
    <property type="match status" value="1"/>
</dbReference>